<reference evidence="1 2" key="1">
    <citation type="submission" date="2017-06" db="EMBL/GenBank/DDBJ databases">
        <title>Complete genome sequence of Paenibacillus donghaensis KCTC 13049T isolated from East Sea sediment, South Korea.</title>
        <authorList>
            <person name="Jung B.K."/>
            <person name="Hong S.-J."/>
            <person name="Shin J.-H."/>
        </authorList>
    </citation>
    <scope>NUCLEOTIDE SEQUENCE [LARGE SCALE GENOMIC DNA]</scope>
    <source>
        <strain evidence="1 2">KCTC 13049</strain>
    </source>
</reference>
<keyword evidence="2" id="KW-1185">Reference proteome</keyword>
<sequence>MEISLDLNKKYNGNFLLSDTFLYELPSNLERVDLLATDIIMLYTDHPGGYKIEQRLLDENNNLLIKATSTEPQK</sequence>
<dbReference type="Proteomes" id="UP000249890">
    <property type="component" value="Chromosome"/>
</dbReference>
<organism evidence="1 2">
    <name type="scientific">Paenibacillus donghaensis</name>
    <dbReference type="NCBI Taxonomy" id="414771"/>
    <lineage>
        <taxon>Bacteria</taxon>
        <taxon>Bacillati</taxon>
        <taxon>Bacillota</taxon>
        <taxon>Bacilli</taxon>
        <taxon>Bacillales</taxon>
        <taxon>Paenibacillaceae</taxon>
        <taxon>Paenibacillus</taxon>
    </lineage>
</organism>
<dbReference type="OrthoDB" id="9940014at2"/>
<evidence type="ECO:0000313" key="2">
    <source>
        <dbReference type="Proteomes" id="UP000249890"/>
    </source>
</evidence>
<dbReference type="RefSeq" id="WP_087916310.1">
    <property type="nucleotide sequence ID" value="NZ_CP021780.1"/>
</dbReference>
<accession>A0A2Z2KPW5</accession>
<evidence type="ECO:0000313" key="1">
    <source>
        <dbReference type="EMBL" id="ASA22311.1"/>
    </source>
</evidence>
<dbReference type="KEGG" id="pdh:B9T62_16870"/>
<protein>
    <submittedName>
        <fullName evidence="1">Uncharacterized protein</fullName>
    </submittedName>
</protein>
<dbReference type="AlphaFoldDB" id="A0A2Z2KPW5"/>
<proteinExistence type="predicted"/>
<name>A0A2Z2KPW5_9BACL</name>
<dbReference type="EMBL" id="CP021780">
    <property type="protein sequence ID" value="ASA22311.1"/>
    <property type="molecule type" value="Genomic_DNA"/>
</dbReference>
<gene>
    <name evidence="1" type="ORF">B9T62_16870</name>
</gene>